<accession>A0A397GJL1</accession>
<sequence>MSLLHCSYKVILLSCDLSNITLHFHILPLTRKNVQTFESDEEDDSDEIFSKVNTVHQTKIINGIVLNLDSDSNENRDISIGIKINDGLKIALAIGYNEGRGRNDNDGLSRLAILYAKLDFE</sequence>
<comment type="caution">
    <text evidence="1">The sequence shown here is derived from an EMBL/GenBank/DDBJ whole genome shotgun (WGS) entry which is preliminary data.</text>
</comment>
<reference evidence="1 2" key="1">
    <citation type="submission" date="2018-08" db="EMBL/GenBank/DDBJ databases">
        <title>Genome and evolution of the arbuscular mycorrhizal fungus Diversispora epigaea (formerly Glomus versiforme) and its bacterial endosymbionts.</title>
        <authorList>
            <person name="Sun X."/>
            <person name="Fei Z."/>
            <person name="Harrison M."/>
        </authorList>
    </citation>
    <scope>NUCLEOTIDE SEQUENCE [LARGE SCALE GENOMIC DNA]</scope>
    <source>
        <strain evidence="1 2">IT104</strain>
    </source>
</reference>
<gene>
    <name evidence="1" type="ORF">Glove_482g56</name>
</gene>
<dbReference type="Proteomes" id="UP000266861">
    <property type="component" value="Unassembled WGS sequence"/>
</dbReference>
<organism evidence="1 2">
    <name type="scientific">Diversispora epigaea</name>
    <dbReference type="NCBI Taxonomy" id="1348612"/>
    <lineage>
        <taxon>Eukaryota</taxon>
        <taxon>Fungi</taxon>
        <taxon>Fungi incertae sedis</taxon>
        <taxon>Mucoromycota</taxon>
        <taxon>Glomeromycotina</taxon>
        <taxon>Glomeromycetes</taxon>
        <taxon>Diversisporales</taxon>
        <taxon>Diversisporaceae</taxon>
        <taxon>Diversispora</taxon>
    </lineage>
</organism>
<protein>
    <submittedName>
        <fullName evidence="1">Uncharacterized protein</fullName>
    </submittedName>
</protein>
<name>A0A397GJL1_9GLOM</name>
<dbReference type="AlphaFoldDB" id="A0A397GJL1"/>
<dbReference type="EMBL" id="PQFF01000421">
    <property type="protein sequence ID" value="RHZ51145.1"/>
    <property type="molecule type" value="Genomic_DNA"/>
</dbReference>
<proteinExistence type="predicted"/>
<evidence type="ECO:0000313" key="2">
    <source>
        <dbReference type="Proteomes" id="UP000266861"/>
    </source>
</evidence>
<evidence type="ECO:0000313" key="1">
    <source>
        <dbReference type="EMBL" id="RHZ51145.1"/>
    </source>
</evidence>
<keyword evidence="2" id="KW-1185">Reference proteome</keyword>